<reference evidence="3" key="1">
    <citation type="journal article" date="2023" name="G3 (Bethesda)">
        <title>A reference genome for the long-term kleptoplast-retaining sea slug Elysia crispata morphotype clarki.</title>
        <authorList>
            <person name="Eastman K.E."/>
            <person name="Pendleton A.L."/>
            <person name="Shaikh M.A."/>
            <person name="Suttiyut T."/>
            <person name="Ogas R."/>
            <person name="Tomko P."/>
            <person name="Gavelis G."/>
            <person name="Widhalm J.R."/>
            <person name="Wisecaver J.H."/>
        </authorList>
    </citation>
    <scope>NUCLEOTIDE SEQUENCE</scope>
    <source>
        <strain evidence="3">ECLA1</strain>
    </source>
</reference>
<gene>
    <name evidence="3" type="ORF">RRG08_057551</name>
</gene>
<evidence type="ECO:0000313" key="3">
    <source>
        <dbReference type="EMBL" id="KAK3701382.1"/>
    </source>
</evidence>
<evidence type="ECO:0000259" key="2">
    <source>
        <dbReference type="Pfam" id="PF16977"/>
    </source>
</evidence>
<keyword evidence="4" id="KW-1185">Reference proteome</keyword>
<name>A0AAE0XPF4_9GAST</name>
<sequence>MIQCQVFLLASLLVLQQGLALPARDVTSQESPFQLRVTPAVINRHSAEEMTLSCDHNSAGQTSLIDVLSLRIVKKSGSAWDVIAEQKDTEDHPTAEKGVTASANIKGDISTFFLQTRWDTVEEESFGVFRCDVTGYDINAMVVTESSPEVAIYDIGNVIGHFVSVANKTKERVKELKNWTEVEISQLKTGLGGQEKSTENKIIQLKNSTDTKLSELKTGLDNQKKSTENKIIQLKNSTDTKISQLKLGLVGKEISTENKIIQLKNSTDTEISQLKTGLHDHEKSTENKIIQLKNSTQSRIIQLKSSTENKIIQLKKSTDTEISRLKTGLDDQEKSTENKIIQLKNSTDTKISQLKLGLVGKEKSVAAVESSVATLQTNQVSYDNRLATLETFLGRLTQWPGGFYALLQPKTGCPVDLAFFGGTHRFLQIHTESQSSSDPSDSHSSAFLEMTAFRVDSKNFVSLEFCEVNRQFNTASWPRGSFCVIKLFYKPCPTGFSSGHVSIETENSDFSGAGRNNVVDTLEYPIIQFCCQNSSPAEVPIQLPTDSPFLLYRYGGVCQKVQGMSVSEEFIRINTEDTFNTDELGKPHPDVDQTGISVIKFNLCYYTKR</sequence>
<dbReference type="AlphaFoldDB" id="A0AAE0XPF4"/>
<proteinExistence type="predicted"/>
<feature type="signal peptide" evidence="1">
    <location>
        <begin position="1"/>
        <end position="20"/>
    </location>
</feature>
<protein>
    <recommendedName>
        <fullName evidence="2">Apextrin C-terminal domain-containing protein</fullName>
    </recommendedName>
</protein>
<evidence type="ECO:0000256" key="1">
    <source>
        <dbReference type="SAM" id="SignalP"/>
    </source>
</evidence>
<dbReference type="EMBL" id="JAWDGP010007895">
    <property type="protein sequence ID" value="KAK3701382.1"/>
    <property type="molecule type" value="Genomic_DNA"/>
</dbReference>
<dbReference type="PANTHER" id="PTHR19324">
    <property type="entry name" value="PERFORIN-LIKE PROTEIN 1"/>
    <property type="match status" value="1"/>
</dbReference>
<dbReference type="Proteomes" id="UP001283361">
    <property type="component" value="Unassembled WGS sequence"/>
</dbReference>
<dbReference type="InterPro" id="IPR031569">
    <property type="entry name" value="ApeC"/>
</dbReference>
<comment type="caution">
    <text evidence="3">The sequence shown here is derived from an EMBL/GenBank/DDBJ whole genome shotgun (WGS) entry which is preliminary data.</text>
</comment>
<evidence type="ECO:0000313" key="4">
    <source>
        <dbReference type="Proteomes" id="UP001283361"/>
    </source>
</evidence>
<accession>A0AAE0XPF4</accession>
<feature type="domain" description="Apextrin C-terminal" evidence="2">
    <location>
        <begin position="399"/>
        <end position="606"/>
    </location>
</feature>
<dbReference type="Pfam" id="PF16977">
    <property type="entry name" value="ApeC"/>
    <property type="match status" value="1"/>
</dbReference>
<organism evidence="3 4">
    <name type="scientific">Elysia crispata</name>
    <name type="common">lettuce slug</name>
    <dbReference type="NCBI Taxonomy" id="231223"/>
    <lineage>
        <taxon>Eukaryota</taxon>
        <taxon>Metazoa</taxon>
        <taxon>Spiralia</taxon>
        <taxon>Lophotrochozoa</taxon>
        <taxon>Mollusca</taxon>
        <taxon>Gastropoda</taxon>
        <taxon>Heterobranchia</taxon>
        <taxon>Euthyneura</taxon>
        <taxon>Panpulmonata</taxon>
        <taxon>Sacoglossa</taxon>
        <taxon>Placobranchoidea</taxon>
        <taxon>Plakobranchidae</taxon>
        <taxon>Elysia</taxon>
    </lineage>
</organism>
<dbReference type="PANTHER" id="PTHR19324:SF33">
    <property type="entry name" value="MUCIN-5AC"/>
    <property type="match status" value="1"/>
</dbReference>
<keyword evidence="1" id="KW-0732">Signal</keyword>
<feature type="chain" id="PRO_5042232799" description="Apextrin C-terminal domain-containing protein" evidence="1">
    <location>
        <begin position="21"/>
        <end position="609"/>
    </location>
</feature>